<evidence type="ECO:0000256" key="5">
    <source>
        <dbReference type="ARBA" id="ARBA00022989"/>
    </source>
</evidence>
<dbReference type="InterPro" id="IPR003370">
    <property type="entry name" value="Chromate_transpt"/>
</dbReference>
<dbReference type="Pfam" id="PF02417">
    <property type="entry name" value="Chromate_transp"/>
    <property type="match status" value="2"/>
</dbReference>
<reference evidence="9" key="1">
    <citation type="journal article" date="2019" name="Int. J. Syst. Evol. Microbiol.">
        <title>The Global Catalogue of Microorganisms (GCM) 10K type strain sequencing project: providing services to taxonomists for standard genome sequencing and annotation.</title>
        <authorList>
            <consortium name="The Broad Institute Genomics Platform"/>
            <consortium name="The Broad Institute Genome Sequencing Center for Infectious Disease"/>
            <person name="Wu L."/>
            <person name="Ma J."/>
        </authorList>
    </citation>
    <scope>NUCLEOTIDE SEQUENCE [LARGE SCALE GENOMIC DNA]</scope>
    <source>
        <strain evidence="9">LMG 29247</strain>
    </source>
</reference>
<evidence type="ECO:0000313" key="8">
    <source>
        <dbReference type="EMBL" id="MFD1709275.1"/>
    </source>
</evidence>
<dbReference type="Proteomes" id="UP001597304">
    <property type="component" value="Unassembled WGS sequence"/>
</dbReference>
<dbReference type="PANTHER" id="PTHR33567">
    <property type="entry name" value="CHROMATE ION TRANSPORTER (EUROFUNG)"/>
    <property type="match status" value="1"/>
</dbReference>
<evidence type="ECO:0000256" key="7">
    <source>
        <dbReference type="SAM" id="Phobius"/>
    </source>
</evidence>
<feature type="transmembrane region" description="Helical" evidence="7">
    <location>
        <begin position="252"/>
        <end position="272"/>
    </location>
</feature>
<keyword evidence="3" id="KW-1003">Cell membrane</keyword>
<protein>
    <submittedName>
        <fullName evidence="8">Chromate efflux transporter</fullName>
    </submittedName>
</protein>
<keyword evidence="6 7" id="KW-0472">Membrane</keyword>
<dbReference type="RefSeq" id="WP_147912967.1">
    <property type="nucleotide sequence ID" value="NZ_JBHUEJ010000003.1"/>
</dbReference>
<feature type="transmembrane region" description="Helical" evidence="7">
    <location>
        <begin position="223"/>
        <end position="240"/>
    </location>
</feature>
<dbReference type="EMBL" id="JBHUEJ010000003">
    <property type="protein sequence ID" value="MFD1709275.1"/>
    <property type="molecule type" value="Genomic_DNA"/>
</dbReference>
<keyword evidence="4 7" id="KW-0812">Transmembrane</keyword>
<comment type="caution">
    <text evidence="8">The sequence shown here is derived from an EMBL/GenBank/DDBJ whole genome shotgun (WGS) entry which is preliminary data.</text>
</comment>
<feature type="transmembrane region" description="Helical" evidence="7">
    <location>
        <begin position="91"/>
        <end position="114"/>
    </location>
</feature>
<evidence type="ECO:0000256" key="3">
    <source>
        <dbReference type="ARBA" id="ARBA00022475"/>
    </source>
</evidence>
<dbReference type="PANTHER" id="PTHR33567:SF3">
    <property type="entry name" value="CHROMATE ION TRANSPORTER (EUROFUNG)"/>
    <property type="match status" value="1"/>
</dbReference>
<comment type="similarity">
    <text evidence="2">Belongs to the chromate ion transporter (CHR) (TC 2.A.51) family.</text>
</comment>
<gene>
    <name evidence="8" type="primary">chrA</name>
    <name evidence="8" type="ORF">ACFSF0_01510</name>
</gene>
<dbReference type="NCBIfam" id="TIGR00937">
    <property type="entry name" value="2A51"/>
    <property type="match status" value="1"/>
</dbReference>
<proteinExistence type="inferred from homology"/>
<comment type="subcellular location">
    <subcellularLocation>
        <location evidence="1">Cell membrane</location>
        <topology evidence="1">Multi-pass membrane protein</topology>
    </subcellularLocation>
</comment>
<evidence type="ECO:0000313" key="9">
    <source>
        <dbReference type="Proteomes" id="UP001597304"/>
    </source>
</evidence>
<feature type="transmembrane region" description="Helical" evidence="7">
    <location>
        <begin position="319"/>
        <end position="344"/>
    </location>
</feature>
<feature type="transmembrane region" description="Helical" evidence="7">
    <location>
        <begin position="169"/>
        <end position="192"/>
    </location>
</feature>
<organism evidence="8 9">
    <name type="scientific">Ottowia flava</name>
    <dbReference type="NCBI Taxonomy" id="2675430"/>
    <lineage>
        <taxon>Bacteria</taxon>
        <taxon>Pseudomonadati</taxon>
        <taxon>Pseudomonadota</taxon>
        <taxon>Betaproteobacteria</taxon>
        <taxon>Burkholderiales</taxon>
        <taxon>Comamonadaceae</taxon>
        <taxon>Ottowia</taxon>
    </lineage>
</organism>
<evidence type="ECO:0000256" key="4">
    <source>
        <dbReference type="ARBA" id="ARBA00022692"/>
    </source>
</evidence>
<keyword evidence="9" id="KW-1185">Reference proteome</keyword>
<dbReference type="PIRSF" id="PIRSF004810">
    <property type="entry name" value="ChrA"/>
    <property type="match status" value="1"/>
</dbReference>
<feature type="transmembrane region" description="Helical" evidence="7">
    <location>
        <begin position="126"/>
        <end position="149"/>
    </location>
</feature>
<accession>A0ABW4KMT0</accession>
<feature type="transmembrane region" description="Helical" evidence="7">
    <location>
        <begin position="401"/>
        <end position="420"/>
    </location>
</feature>
<keyword evidence="5 7" id="KW-1133">Transmembrane helix</keyword>
<evidence type="ECO:0000256" key="1">
    <source>
        <dbReference type="ARBA" id="ARBA00004651"/>
    </source>
</evidence>
<evidence type="ECO:0000256" key="2">
    <source>
        <dbReference type="ARBA" id="ARBA00005262"/>
    </source>
</evidence>
<name>A0ABW4KMT0_9BURK</name>
<feature type="transmembrane region" description="Helical" evidence="7">
    <location>
        <begin position="284"/>
        <end position="307"/>
    </location>
</feature>
<dbReference type="InterPro" id="IPR014047">
    <property type="entry name" value="Chr_Tranpt_l_chain"/>
</dbReference>
<evidence type="ECO:0000256" key="6">
    <source>
        <dbReference type="ARBA" id="ARBA00023136"/>
    </source>
</evidence>
<sequence>MSRLPTPPPDPTRSAAGGARVAEIGRVFLRLGLTSFGGPVAHLGYFRTEFVERRRWLTDAAYAELVALCQFLPGPTSSQVGLAVGLQRGGWLGALVAWAGFTLPSAILLVLLALGLARMNWYNLPALGALHGLKLAAVAVVAHAVWGMARSLCPDAPRRVLALGATGLALWWSGPMSQVGLIALAALLGALAGGSSTAQVEPAPMADAPRATASEHAGLRRGMLWLLLFTALLVGLPLWARVSGNATAELLAVFYRAGALVFGGGHVVLPLLQAEVVPRGWLELDGFLAGYGAAQAVPGPLFTFAAFVGAARDIAPHGWLGGLLALVAIFLPGFLLLFAALPVWARLRHLPWARRVLATVNAAVVGLLLATWLGLLGPSISSVPEAVIALLATLVLWHGRVPAWAVALSCALAGSALAVAR</sequence>
<feature type="transmembrane region" description="Helical" evidence="7">
    <location>
        <begin position="356"/>
        <end position="381"/>
    </location>
</feature>